<dbReference type="Proteomes" id="UP001595752">
    <property type="component" value="Unassembled WGS sequence"/>
</dbReference>
<gene>
    <name evidence="1" type="ORF">ACFOU2_20150</name>
</gene>
<organism evidence="1 2">
    <name type="scientific">Bacillus songklensis</name>
    <dbReference type="NCBI Taxonomy" id="1069116"/>
    <lineage>
        <taxon>Bacteria</taxon>
        <taxon>Bacillati</taxon>
        <taxon>Bacillota</taxon>
        <taxon>Bacilli</taxon>
        <taxon>Bacillales</taxon>
        <taxon>Bacillaceae</taxon>
        <taxon>Bacillus</taxon>
    </lineage>
</organism>
<protein>
    <submittedName>
        <fullName evidence="1">DsrE family protein</fullName>
    </submittedName>
</protein>
<evidence type="ECO:0000313" key="1">
    <source>
        <dbReference type="EMBL" id="MFC3885659.1"/>
    </source>
</evidence>
<dbReference type="Pfam" id="PF02635">
    <property type="entry name" value="DsrE"/>
    <property type="match status" value="1"/>
</dbReference>
<reference evidence="2" key="1">
    <citation type="journal article" date="2019" name="Int. J. Syst. Evol. Microbiol.">
        <title>The Global Catalogue of Microorganisms (GCM) 10K type strain sequencing project: providing services to taxonomists for standard genome sequencing and annotation.</title>
        <authorList>
            <consortium name="The Broad Institute Genomics Platform"/>
            <consortium name="The Broad Institute Genome Sequencing Center for Infectious Disease"/>
            <person name="Wu L."/>
            <person name="Ma J."/>
        </authorList>
    </citation>
    <scope>NUCLEOTIDE SEQUENCE [LARGE SCALE GENOMIC DNA]</scope>
    <source>
        <strain evidence="2">CCUG 61889</strain>
    </source>
</reference>
<proteinExistence type="predicted"/>
<comment type="caution">
    <text evidence="1">The sequence shown here is derived from an EMBL/GenBank/DDBJ whole genome shotgun (WGS) entry which is preliminary data.</text>
</comment>
<dbReference type="Gene3D" id="3.40.1260.10">
    <property type="entry name" value="DsrEFH-like"/>
    <property type="match status" value="1"/>
</dbReference>
<dbReference type="SUPFAM" id="SSF75169">
    <property type="entry name" value="DsrEFH-like"/>
    <property type="match status" value="1"/>
</dbReference>
<dbReference type="RefSeq" id="WP_377918057.1">
    <property type="nucleotide sequence ID" value="NZ_JBHRZT010000072.1"/>
</dbReference>
<dbReference type="EMBL" id="JBHRZT010000072">
    <property type="protein sequence ID" value="MFC3885659.1"/>
    <property type="molecule type" value="Genomic_DNA"/>
</dbReference>
<dbReference type="InterPro" id="IPR003787">
    <property type="entry name" value="Sulphur_relay_DsrE/F-like"/>
</dbReference>
<accession>A0ABV8B8Y7</accession>
<dbReference type="InterPro" id="IPR027396">
    <property type="entry name" value="DsrEFH-like"/>
</dbReference>
<evidence type="ECO:0000313" key="2">
    <source>
        <dbReference type="Proteomes" id="UP001595752"/>
    </source>
</evidence>
<keyword evidence="2" id="KW-1185">Reference proteome</keyword>
<name>A0ABV8B8Y7_9BACI</name>
<sequence>MANKFLIVIQAGSHDVAKAVHGLLYGQELHEAGYQVDIVFDGAGTTWVREFEKTDHPFNPLFKQVMKLGIVQGGCQACAGFFEVASEVEEAGVSLIGEEGNGGHLAFANYMKEGYSPVIL</sequence>